<feature type="region of interest" description="Disordered" evidence="1">
    <location>
        <begin position="524"/>
        <end position="562"/>
    </location>
</feature>
<dbReference type="OrthoDB" id="3127245at2759"/>
<comment type="caution">
    <text evidence="2">The sequence shown here is derived from an EMBL/GenBank/DDBJ whole genome shotgun (WGS) entry which is preliminary data.</text>
</comment>
<feature type="region of interest" description="Disordered" evidence="1">
    <location>
        <begin position="142"/>
        <end position="176"/>
    </location>
</feature>
<gene>
    <name evidence="2" type="ORF">Moror_9120</name>
</gene>
<feature type="region of interest" description="Disordered" evidence="1">
    <location>
        <begin position="347"/>
        <end position="366"/>
    </location>
</feature>
<feature type="compositionally biased region" description="Low complexity" evidence="1">
    <location>
        <begin position="377"/>
        <end position="391"/>
    </location>
</feature>
<name>V2YMB3_MONRO</name>
<dbReference type="Proteomes" id="UP000017559">
    <property type="component" value="Unassembled WGS sequence"/>
</dbReference>
<feature type="region of interest" description="Disordered" evidence="1">
    <location>
        <begin position="82"/>
        <end position="122"/>
    </location>
</feature>
<feature type="compositionally biased region" description="Polar residues" evidence="1">
    <location>
        <begin position="396"/>
        <end position="410"/>
    </location>
</feature>
<evidence type="ECO:0000256" key="1">
    <source>
        <dbReference type="SAM" id="MobiDB-lite"/>
    </source>
</evidence>
<organism evidence="2 3">
    <name type="scientific">Moniliophthora roreri (strain MCA 2997)</name>
    <name type="common">Cocoa frosty pod rot fungus</name>
    <name type="synonym">Crinipellis roreri</name>
    <dbReference type="NCBI Taxonomy" id="1381753"/>
    <lineage>
        <taxon>Eukaryota</taxon>
        <taxon>Fungi</taxon>
        <taxon>Dikarya</taxon>
        <taxon>Basidiomycota</taxon>
        <taxon>Agaricomycotina</taxon>
        <taxon>Agaricomycetes</taxon>
        <taxon>Agaricomycetidae</taxon>
        <taxon>Agaricales</taxon>
        <taxon>Marasmiineae</taxon>
        <taxon>Marasmiaceae</taxon>
        <taxon>Moniliophthora</taxon>
    </lineage>
</organism>
<proteinExistence type="predicted"/>
<dbReference type="AlphaFoldDB" id="V2YMB3"/>
<feature type="region of interest" description="Disordered" evidence="1">
    <location>
        <begin position="217"/>
        <end position="267"/>
    </location>
</feature>
<sequence length="859" mass="93465">MLLHLPGYANKQAVRQSATRDRDESADSYDDLFGDEEVYNEGNSDGGEDIDQRFRDILEAKRLSLSTLPHLALSLPGYASSTNKQAVRQGATRNRDESTDSYDDLFGDEEVYNEGNSDGGEDIDQRFRDILEAKRLSLSTLPHPALSLPGYASSTNKQAVRQDATHNRDESADSYDDLFGDEEVYNEGNSDGDKNIDQRFRDILEAKRLSLSTLPHPALSLPGYASSTNKQAVRQGATRNRDESTDSCDDLFGDEEVYNEGNSDGDKDFDQRFRDILKAKRLSISTLPHPVTGVHPALSLPNDHGKVQAPVRLTSSHVASTFTSTPNETRASKVVAQFSVVETPVTASTTSTKGKGKAAQDDAPTRKRIKSNVVSGSNAITASTSSPTTTIKKGNKPTQVGASAVQNTVSPPKKDQILGKRKTNSRVFLRPTQAMLISAVIEALCYALEEKVTVPAVRNWADWDALFVRASWRIYKKLTTKSYAMGIVMDIDWEFAHLRRNGLVFNQQIVDDCLRKARETLAKERASLPKPKAAASTSTAPGATSRSQVTLPRTPAPSDDMQVRSLCVPPSIGEEPNTSGYTSLTRSGAEVSALQRPIRPLPGRIQLTRPAPQYYTTSSYTSIDGRQGGPHPSYSINQPMFKHAAPPQCYQQQVANATSAASGNVTHSYPNPMLPTPYHSANRAQTPLAGPSASTSINGLQFTSGSLAYGNPIYHDPNVITPIPDMFVPQQGIIAPAAAPISDVSSGATQNGIKVVTKKIKCGWIRSDGQECPVELSPDENPRDHCMKAHPPERIVGGAKDGKYKCAWAGCPSSFRVGGLKKHLNKRSHFGFDLVQCEYCFGIAARVSSLRRDHADCGP</sequence>
<feature type="compositionally biased region" description="Low complexity" evidence="1">
    <location>
        <begin position="529"/>
        <end position="545"/>
    </location>
</feature>
<evidence type="ECO:0000313" key="3">
    <source>
        <dbReference type="Proteomes" id="UP000017559"/>
    </source>
</evidence>
<dbReference type="KEGG" id="mrr:Moror_9120"/>
<protein>
    <submittedName>
        <fullName evidence="2">Uncharacterized protein</fullName>
    </submittedName>
</protein>
<reference evidence="2 3" key="1">
    <citation type="journal article" date="2014" name="BMC Genomics">
        <title>Genome and secretome analysis of the hemibiotrophic fungal pathogen, Moniliophthora roreri, which causes frosty pod rot disease of cacao: mechanisms of the biotrophic and necrotrophic phases.</title>
        <authorList>
            <person name="Meinhardt L.W."/>
            <person name="Costa G.G.L."/>
            <person name="Thomazella D.P.T."/>
            <person name="Teixeira P.J.P.L."/>
            <person name="Carazzolle M.F."/>
            <person name="Schuster S.C."/>
            <person name="Carlson J.E."/>
            <person name="Guiltinan M.J."/>
            <person name="Mieczkowski P."/>
            <person name="Farmer A."/>
            <person name="Ramaraj T."/>
            <person name="Crozier J."/>
            <person name="Davis R.E."/>
            <person name="Shao J."/>
            <person name="Melnick R.L."/>
            <person name="Pereira G.A.G."/>
            <person name="Bailey B.A."/>
        </authorList>
    </citation>
    <scope>NUCLEOTIDE SEQUENCE [LARGE SCALE GENOMIC DNA]</scope>
    <source>
        <strain evidence="2 3">MCA 2997</strain>
    </source>
</reference>
<dbReference type="HOGENOM" id="CLU_339500_0_0_1"/>
<accession>V2YMB3</accession>
<evidence type="ECO:0000313" key="2">
    <source>
        <dbReference type="EMBL" id="ESK92834.1"/>
    </source>
</evidence>
<feature type="region of interest" description="Disordered" evidence="1">
    <location>
        <begin position="1"/>
        <end position="49"/>
    </location>
</feature>
<feature type="region of interest" description="Disordered" evidence="1">
    <location>
        <begin position="373"/>
        <end position="417"/>
    </location>
</feature>
<dbReference type="EMBL" id="AWSO01000243">
    <property type="protein sequence ID" value="ESK92834.1"/>
    <property type="molecule type" value="Genomic_DNA"/>
</dbReference>
<keyword evidence="3" id="KW-1185">Reference proteome</keyword>
<feature type="compositionally biased region" description="Acidic residues" evidence="1">
    <location>
        <begin position="26"/>
        <end position="39"/>
    </location>
</feature>
<feature type="compositionally biased region" description="Acidic residues" evidence="1">
    <location>
        <begin position="245"/>
        <end position="258"/>
    </location>
</feature>
<feature type="compositionally biased region" description="Acidic residues" evidence="1">
    <location>
        <begin position="99"/>
        <end position="112"/>
    </location>
</feature>